<dbReference type="AlphaFoldDB" id="A0A2T3NU11"/>
<comment type="caution">
    <text evidence="8">The sequence shown here is derived from an EMBL/GenBank/DDBJ whole genome shotgun (WGS) entry which is preliminary data.</text>
</comment>
<sequence>MRDIVFVATFAILVFFAIKRPFIALSLWLWSGLFVPIHWLSGFGASISYNTTFALLTMFGYLFMKDKPNLKVTGLFLCVFLFIFHTFLTTQFTLAYFELVWLEWVKFFKIILIFLFVCLLVRDKWHFDLLIWAVVLSVGFYGCVEALKFIASFGGHKIAGPNQHLLSDNNHLAVALCMTIPLSIYLFYQEENKFLKYVLGGITALCILSVLGTHSRGGLLGLLIIGAYFWLRSNSKVFSLIAMCLVISVALFYLPDSWFDRMNTIEQADQDSSFMHRVTSWKIHTLMAMEHPILGGGFKAAQHAHLWQLTAINIDVLSFIPSPEPGEKAYAAHSIYFQVIGDQGFVGFIIFAMILILTYLQLSRVEKFYFNRKEGVVSWENDLAKMLKISFLAFCSAGAALSLAYLELFWMLVGLTNSLYLKCLSDIRLNRKEEVYEKSFSSI</sequence>
<feature type="transmembrane region" description="Helical" evidence="5">
    <location>
        <begin position="237"/>
        <end position="254"/>
    </location>
</feature>
<evidence type="ECO:0000256" key="5">
    <source>
        <dbReference type="SAM" id="Phobius"/>
    </source>
</evidence>
<evidence type="ECO:0000256" key="2">
    <source>
        <dbReference type="ARBA" id="ARBA00022692"/>
    </source>
</evidence>
<dbReference type="NCBIfam" id="TIGR03097">
    <property type="entry name" value="PEP_O_lig_1"/>
    <property type="match status" value="1"/>
</dbReference>
<evidence type="ECO:0000256" key="3">
    <source>
        <dbReference type="ARBA" id="ARBA00022989"/>
    </source>
</evidence>
<feature type="transmembrane region" description="Helical" evidence="5">
    <location>
        <begin position="75"/>
        <end position="97"/>
    </location>
</feature>
<comment type="subcellular location">
    <subcellularLocation>
        <location evidence="1">Membrane</location>
        <topology evidence="1">Multi-pass membrane protein</topology>
    </subcellularLocation>
</comment>
<evidence type="ECO:0000259" key="6">
    <source>
        <dbReference type="Pfam" id="PF04932"/>
    </source>
</evidence>
<dbReference type="InterPro" id="IPR007016">
    <property type="entry name" value="O-antigen_ligase-rel_domated"/>
</dbReference>
<feature type="transmembrane region" description="Helical" evidence="5">
    <location>
        <begin position="171"/>
        <end position="188"/>
    </location>
</feature>
<feature type="transmembrane region" description="Helical" evidence="5">
    <location>
        <begin position="200"/>
        <end position="231"/>
    </location>
</feature>
<keyword evidence="9" id="KW-1185">Reference proteome</keyword>
<feature type="transmembrane region" description="Helical" evidence="5">
    <location>
        <begin position="129"/>
        <end position="151"/>
    </location>
</feature>
<evidence type="ECO:0000259" key="7">
    <source>
        <dbReference type="Pfam" id="PF19358"/>
    </source>
</evidence>
<dbReference type="InterPro" id="IPR051533">
    <property type="entry name" value="WaaL-like"/>
</dbReference>
<dbReference type="GO" id="GO:0016020">
    <property type="term" value="C:membrane"/>
    <property type="evidence" value="ECO:0007669"/>
    <property type="project" value="UniProtKB-SubCell"/>
</dbReference>
<dbReference type="InterPro" id="IPR045979">
    <property type="entry name" value="DUF5935"/>
</dbReference>
<feature type="transmembrane region" description="Helical" evidence="5">
    <location>
        <begin position="389"/>
        <end position="412"/>
    </location>
</feature>
<organism evidence="8 9">
    <name type="scientific">Photobacterium swingsii</name>
    <dbReference type="NCBI Taxonomy" id="680026"/>
    <lineage>
        <taxon>Bacteria</taxon>
        <taxon>Pseudomonadati</taxon>
        <taxon>Pseudomonadota</taxon>
        <taxon>Gammaproteobacteria</taxon>
        <taxon>Vibrionales</taxon>
        <taxon>Vibrionaceae</taxon>
        <taxon>Photobacterium</taxon>
    </lineage>
</organism>
<dbReference type="OrthoDB" id="9772644at2"/>
<proteinExistence type="predicted"/>
<dbReference type="Pfam" id="PF04932">
    <property type="entry name" value="Wzy_C"/>
    <property type="match status" value="1"/>
</dbReference>
<dbReference type="InterPro" id="IPR017528">
    <property type="entry name" value="CHP03097O-antigen_lig-rel"/>
</dbReference>
<dbReference type="EMBL" id="PYLZ01000019">
    <property type="protein sequence ID" value="PSW19753.1"/>
    <property type="molecule type" value="Genomic_DNA"/>
</dbReference>
<keyword evidence="8" id="KW-0436">Ligase</keyword>
<name>A0A2T3NU11_9GAMM</name>
<accession>A0A2T3NU11</accession>
<evidence type="ECO:0000256" key="4">
    <source>
        <dbReference type="ARBA" id="ARBA00023136"/>
    </source>
</evidence>
<keyword evidence="3 5" id="KW-1133">Transmembrane helix</keyword>
<feature type="domain" description="DUF5935" evidence="7">
    <location>
        <begin position="1"/>
        <end position="187"/>
    </location>
</feature>
<feature type="transmembrane region" description="Helical" evidence="5">
    <location>
        <begin position="344"/>
        <end position="362"/>
    </location>
</feature>
<protein>
    <submittedName>
        <fullName evidence="8">Putative O-glycosylation ligase, exosortase A system-associated</fullName>
    </submittedName>
</protein>
<dbReference type="Proteomes" id="UP000240481">
    <property type="component" value="Unassembled WGS sequence"/>
</dbReference>
<dbReference type="PANTHER" id="PTHR37422">
    <property type="entry name" value="TEICHURONIC ACID BIOSYNTHESIS PROTEIN TUAE"/>
    <property type="match status" value="1"/>
</dbReference>
<feature type="transmembrane region" description="Helical" evidence="5">
    <location>
        <begin position="43"/>
        <end position="63"/>
    </location>
</feature>
<keyword evidence="4 5" id="KW-0472">Membrane</keyword>
<reference evidence="8 9" key="1">
    <citation type="submission" date="2018-01" db="EMBL/GenBank/DDBJ databases">
        <title>Whole genome sequencing of Histamine producing bacteria.</title>
        <authorList>
            <person name="Butler K."/>
        </authorList>
    </citation>
    <scope>NUCLEOTIDE SEQUENCE [LARGE SCALE GENOMIC DNA]</scope>
    <source>
        <strain evidence="8 9">DSM 24669</strain>
    </source>
</reference>
<evidence type="ECO:0000313" key="8">
    <source>
        <dbReference type="EMBL" id="PSW19753.1"/>
    </source>
</evidence>
<gene>
    <name evidence="8" type="ORF">C9I94_23385</name>
</gene>
<dbReference type="Pfam" id="PF19358">
    <property type="entry name" value="DUF5935"/>
    <property type="match status" value="1"/>
</dbReference>
<dbReference type="GO" id="GO:0016874">
    <property type="term" value="F:ligase activity"/>
    <property type="evidence" value="ECO:0007669"/>
    <property type="project" value="UniProtKB-KW"/>
</dbReference>
<feature type="domain" description="O-antigen ligase-related" evidence="6">
    <location>
        <begin position="203"/>
        <end position="352"/>
    </location>
</feature>
<dbReference type="PANTHER" id="PTHR37422:SF13">
    <property type="entry name" value="LIPOPOLYSACCHARIDE BIOSYNTHESIS PROTEIN PA4999-RELATED"/>
    <property type="match status" value="1"/>
</dbReference>
<dbReference type="RefSeq" id="WP_048900260.1">
    <property type="nucleotide sequence ID" value="NZ_AP024853.1"/>
</dbReference>
<evidence type="ECO:0000313" key="9">
    <source>
        <dbReference type="Proteomes" id="UP000240481"/>
    </source>
</evidence>
<keyword evidence="2 5" id="KW-0812">Transmembrane</keyword>
<evidence type="ECO:0000256" key="1">
    <source>
        <dbReference type="ARBA" id="ARBA00004141"/>
    </source>
</evidence>
<feature type="transmembrane region" description="Helical" evidence="5">
    <location>
        <begin position="103"/>
        <end position="122"/>
    </location>
</feature>